<accession>A0A9P7AF72</accession>
<dbReference type="Pfam" id="PF00735">
    <property type="entry name" value="Septin"/>
    <property type="match status" value="3"/>
</dbReference>
<dbReference type="Proteomes" id="UP000719766">
    <property type="component" value="Unassembled WGS sequence"/>
</dbReference>
<feature type="region of interest" description="Disordered" evidence="2">
    <location>
        <begin position="383"/>
        <end position="437"/>
    </location>
</feature>
<proteinExistence type="inferred from homology"/>
<dbReference type="PROSITE" id="PS51719">
    <property type="entry name" value="G_SEPTIN"/>
    <property type="match status" value="1"/>
</dbReference>
<comment type="similarity">
    <text evidence="1">Belongs to the TRAFAC class TrmE-Era-EngA-EngB-Septin-like GTPase superfamily. Septin GTPase family.</text>
</comment>
<evidence type="ECO:0000259" key="3">
    <source>
        <dbReference type="PROSITE" id="PS51719"/>
    </source>
</evidence>
<dbReference type="EMBL" id="JABBWE010000071">
    <property type="protein sequence ID" value="KAG1788119.1"/>
    <property type="molecule type" value="Genomic_DNA"/>
</dbReference>
<organism evidence="4 5">
    <name type="scientific">Suillus plorans</name>
    <dbReference type="NCBI Taxonomy" id="116603"/>
    <lineage>
        <taxon>Eukaryota</taxon>
        <taxon>Fungi</taxon>
        <taxon>Dikarya</taxon>
        <taxon>Basidiomycota</taxon>
        <taxon>Agaricomycotina</taxon>
        <taxon>Agaricomycetes</taxon>
        <taxon>Agaricomycetidae</taxon>
        <taxon>Boletales</taxon>
        <taxon>Suillineae</taxon>
        <taxon>Suillaceae</taxon>
        <taxon>Suillus</taxon>
    </lineage>
</organism>
<dbReference type="InterPro" id="IPR030379">
    <property type="entry name" value="G_SEPTIN_dom"/>
</dbReference>
<evidence type="ECO:0000256" key="1">
    <source>
        <dbReference type="RuleBase" id="RU004560"/>
    </source>
</evidence>
<name>A0A9P7AF72_9AGAM</name>
<dbReference type="GeneID" id="64605784"/>
<evidence type="ECO:0000313" key="5">
    <source>
        <dbReference type="Proteomes" id="UP000719766"/>
    </source>
</evidence>
<dbReference type="GO" id="GO:0005525">
    <property type="term" value="F:GTP binding"/>
    <property type="evidence" value="ECO:0007669"/>
    <property type="project" value="UniProtKB-KW"/>
</dbReference>
<dbReference type="SUPFAM" id="SSF52540">
    <property type="entry name" value="P-loop containing nucleoside triphosphate hydrolases"/>
    <property type="match status" value="1"/>
</dbReference>
<feature type="compositionally biased region" description="Polar residues" evidence="2">
    <location>
        <begin position="416"/>
        <end position="433"/>
    </location>
</feature>
<sequence length="640" mass="71184">MFSFRRRPRTSNSTGSPLKSSPSLPELHSQGIPWPENLVDVTVIHEGPLPEPERYPQQGAVKSSVSCSDRAPIPFHKPFRLIAGQPAENGSKISSMYMSHPPSAFGNWRSSTVPVLSPRRSHRKNRASPAFNLMVCYHIDLPKLIELRRVDQVVGARGTGKTSFLRLLLETADISPNATEDQRVGLDRFLNGSLKHTQQINTACVEICESRYDRVLLTVIDTPGLDFSDGHELRVERQVSGMIKYLDAQFADTMNEESKVVRQSKGDQHVHLCIFMVDPSSILSPSPRIQSPMSGRARSDTTVSRTTVGDIQEAIYNQEYSRDFAMSPAELRVIRRLSARVNVLPVIAHADSLTDDTLSLVKAAIHRDLESAGLDFGVFSTPKPKTDSPVPVSLSDDKAATTLPQEVNGHRENGDVHQNGSSYVANDSENQGRPSRPVITLKGTRLSRSRSRSRRDLCAVAQDEREPYYPDGAEEDSVANIRFSAHVVSQTNLSTLLPFALITPEQATTPRIRWPQPASPESNFCAREDVTGPSTPVAETPISLDSPTVRKSVFFQCPPQDLRGVFTRKFRWGTIDVLNPGHCDFAALRTAILLTHLKVLKVHTREVLYEKYRTEKLLARRATRNIGPEEAKRLLEDLGL</sequence>
<dbReference type="AlphaFoldDB" id="A0A9P7AF72"/>
<keyword evidence="1" id="KW-0342">GTP-binding</keyword>
<feature type="region of interest" description="Disordered" evidence="2">
    <location>
        <begin position="1"/>
        <end position="32"/>
    </location>
</feature>
<comment type="caution">
    <text evidence="4">The sequence shown here is derived from an EMBL/GenBank/DDBJ whole genome shotgun (WGS) entry which is preliminary data.</text>
</comment>
<dbReference type="PANTHER" id="PTHR18884">
    <property type="entry name" value="SEPTIN"/>
    <property type="match status" value="1"/>
</dbReference>
<evidence type="ECO:0000313" key="4">
    <source>
        <dbReference type="EMBL" id="KAG1788119.1"/>
    </source>
</evidence>
<protein>
    <recommendedName>
        <fullName evidence="3">Septin-type G domain-containing protein</fullName>
    </recommendedName>
</protein>
<gene>
    <name evidence="4" type="ORF">HD556DRAFT_913426</name>
</gene>
<feature type="compositionally biased region" description="Low complexity" evidence="2">
    <location>
        <begin position="11"/>
        <end position="29"/>
    </location>
</feature>
<dbReference type="OrthoDB" id="10261408at2759"/>
<dbReference type="InterPro" id="IPR027417">
    <property type="entry name" value="P-loop_NTPase"/>
</dbReference>
<evidence type="ECO:0000256" key="2">
    <source>
        <dbReference type="SAM" id="MobiDB-lite"/>
    </source>
</evidence>
<keyword evidence="1" id="KW-0547">Nucleotide-binding</keyword>
<dbReference type="Gene3D" id="3.40.50.300">
    <property type="entry name" value="P-loop containing nucleotide triphosphate hydrolases"/>
    <property type="match status" value="1"/>
</dbReference>
<reference evidence="4" key="1">
    <citation type="journal article" date="2020" name="New Phytol.">
        <title>Comparative genomics reveals dynamic genome evolution in host specialist ectomycorrhizal fungi.</title>
        <authorList>
            <person name="Lofgren L.A."/>
            <person name="Nguyen N.H."/>
            <person name="Vilgalys R."/>
            <person name="Ruytinx J."/>
            <person name="Liao H.L."/>
            <person name="Branco S."/>
            <person name="Kuo A."/>
            <person name="LaButti K."/>
            <person name="Lipzen A."/>
            <person name="Andreopoulos W."/>
            <person name="Pangilinan J."/>
            <person name="Riley R."/>
            <person name="Hundley H."/>
            <person name="Na H."/>
            <person name="Barry K."/>
            <person name="Grigoriev I.V."/>
            <person name="Stajich J.E."/>
            <person name="Kennedy P.G."/>
        </authorList>
    </citation>
    <scope>NUCLEOTIDE SEQUENCE</scope>
    <source>
        <strain evidence="4">S12</strain>
    </source>
</reference>
<feature type="domain" description="Septin-type G" evidence="3">
    <location>
        <begin position="145"/>
        <end position="619"/>
    </location>
</feature>
<keyword evidence="5" id="KW-1185">Reference proteome</keyword>
<dbReference type="RefSeq" id="XP_041155396.1">
    <property type="nucleotide sequence ID" value="XM_041312020.1"/>
</dbReference>